<dbReference type="NCBIfam" id="NF008978">
    <property type="entry name" value="PRK12324.1-4"/>
    <property type="match status" value="1"/>
</dbReference>
<evidence type="ECO:0000256" key="4">
    <source>
        <dbReference type="ARBA" id="ARBA00022989"/>
    </source>
</evidence>
<protein>
    <submittedName>
        <fullName evidence="7">Decaprenyl-phosphate phosphoribosyltransferase</fullName>
        <ecNumber evidence="7">2.4.2.45</ecNumber>
    </submittedName>
</protein>
<dbReference type="InterPro" id="IPR000537">
    <property type="entry name" value="UbiA_prenyltransferase"/>
</dbReference>
<reference evidence="7" key="1">
    <citation type="journal article" date="2020" name="mSystems">
        <title>Genome- and Community-Level Interaction Insights into Carbon Utilization and Element Cycling Functions of Hydrothermarchaeota in Hydrothermal Sediment.</title>
        <authorList>
            <person name="Zhou Z."/>
            <person name="Liu Y."/>
            <person name="Xu W."/>
            <person name="Pan J."/>
            <person name="Luo Z.H."/>
            <person name="Li M."/>
        </authorList>
    </citation>
    <scope>NUCLEOTIDE SEQUENCE [LARGE SCALE GENOMIC DNA]</scope>
    <source>
        <strain evidence="7">SpSt-769</strain>
    </source>
</reference>
<feature type="transmembrane region" description="Helical" evidence="6">
    <location>
        <begin position="270"/>
        <end position="292"/>
    </location>
</feature>
<dbReference type="CDD" id="cd13963">
    <property type="entry name" value="PT_UbiA_2"/>
    <property type="match status" value="1"/>
</dbReference>
<comment type="subcellular location">
    <subcellularLocation>
        <location evidence="1">Membrane</location>
        <topology evidence="1">Multi-pass membrane protein</topology>
    </subcellularLocation>
</comment>
<dbReference type="GO" id="GO:0009247">
    <property type="term" value="P:glycolipid biosynthetic process"/>
    <property type="evidence" value="ECO:0007669"/>
    <property type="project" value="TreeGrafter"/>
</dbReference>
<keyword evidence="7" id="KW-0328">Glycosyltransferase</keyword>
<sequence>MKHLRPYLKLLRPSQWIKNGFVLMPLIFSGDLFMPDAVMKAFGMFIAFCVAASATYIINDYMDIEQDRIHPKKKNRPLASGAIAPRNALVIAGLLIGGLFATVFWLNIPSIAIMALAAYLVLQLAYSIYLKHIVIIDVFALSTGFLFRVAGGAAVINVSVSSWLLLCTFSVAIFLALGKRRHEVVFLPEDAVNHRPVLESYSVLFLDQLLQVVTTSTLIFYCLYCVRSTPDMGTSPEKLMLTIPFVTYGIFRYMYLIYHKEDGGSPTSMLLTDAPLLVCTILWLIAFIVILYL</sequence>
<organism evidence="7">
    <name type="scientific">Desulfomonile tiedjei</name>
    <dbReference type="NCBI Taxonomy" id="2358"/>
    <lineage>
        <taxon>Bacteria</taxon>
        <taxon>Pseudomonadati</taxon>
        <taxon>Thermodesulfobacteriota</taxon>
        <taxon>Desulfomonilia</taxon>
        <taxon>Desulfomonilales</taxon>
        <taxon>Desulfomonilaceae</taxon>
        <taxon>Desulfomonile</taxon>
    </lineage>
</organism>
<accession>A0A7C4EWW6</accession>
<keyword evidence="3 6" id="KW-0812">Transmembrane</keyword>
<feature type="transmembrane region" description="Helical" evidence="6">
    <location>
        <begin position="149"/>
        <end position="177"/>
    </location>
</feature>
<evidence type="ECO:0000256" key="6">
    <source>
        <dbReference type="SAM" id="Phobius"/>
    </source>
</evidence>
<dbReference type="GO" id="GO:0016765">
    <property type="term" value="F:transferase activity, transferring alkyl or aryl (other than methyl) groups"/>
    <property type="evidence" value="ECO:0007669"/>
    <property type="project" value="InterPro"/>
</dbReference>
<dbReference type="PANTHER" id="PTHR11048:SF5">
    <property type="entry name" value="DECAPRENYL-PHOSPHATE PHOSPHORIBOSYLTRANSFERASE"/>
    <property type="match status" value="1"/>
</dbReference>
<evidence type="ECO:0000256" key="2">
    <source>
        <dbReference type="ARBA" id="ARBA00022475"/>
    </source>
</evidence>
<keyword evidence="7" id="KW-0808">Transferase</keyword>
<comment type="caution">
    <text evidence="7">The sequence shown here is derived from an EMBL/GenBank/DDBJ whole genome shotgun (WGS) entry which is preliminary data.</text>
</comment>
<feature type="transmembrane region" description="Helical" evidence="6">
    <location>
        <begin position="209"/>
        <end position="227"/>
    </location>
</feature>
<evidence type="ECO:0000313" key="7">
    <source>
        <dbReference type="EMBL" id="HGH62253.1"/>
    </source>
</evidence>
<dbReference type="GO" id="GO:0016757">
    <property type="term" value="F:glycosyltransferase activity"/>
    <property type="evidence" value="ECO:0007669"/>
    <property type="project" value="UniProtKB-KW"/>
</dbReference>
<dbReference type="Gene3D" id="1.10.357.140">
    <property type="entry name" value="UbiA prenyltransferase"/>
    <property type="match status" value="1"/>
</dbReference>
<dbReference type="AlphaFoldDB" id="A0A7C4EWW6"/>
<feature type="transmembrane region" description="Helical" evidence="6">
    <location>
        <begin position="111"/>
        <end position="129"/>
    </location>
</feature>
<dbReference type="InterPro" id="IPR039653">
    <property type="entry name" value="Prenyltransferase"/>
</dbReference>
<evidence type="ECO:0000256" key="5">
    <source>
        <dbReference type="ARBA" id="ARBA00023136"/>
    </source>
</evidence>
<dbReference type="InterPro" id="IPR044878">
    <property type="entry name" value="UbiA_sf"/>
</dbReference>
<gene>
    <name evidence="7" type="ORF">ENV54_13265</name>
</gene>
<dbReference type="PANTHER" id="PTHR11048">
    <property type="entry name" value="PRENYLTRANSFERASES"/>
    <property type="match status" value="1"/>
</dbReference>
<dbReference type="EC" id="2.4.2.45" evidence="7"/>
<dbReference type="NCBIfam" id="NF008977">
    <property type="entry name" value="PRK12324.1-2"/>
    <property type="match status" value="1"/>
</dbReference>
<keyword evidence="5 6" id="KW-0472">Membrane</keyword>
<feature type="transmembrane region" description="Helical" evidence="6">
    <location>
        <begin position="41"/>
        <end position="62"/>
    </location>
</feature>
<dbReference type="GO" id="GO:0005886">
    <property type="term" value="C:plasma membrane"/>
    <property type="evidence" value="ECO:0007669"/>
    <property type="project" value="TreeGrafter"/>
</dbReference>
<feature type="transmembrane region" description="Helical" evidence="6">
    <location>
        <begin position="83"/>
        <end position="105"/>
    </location>
</feature>
<keyword evidence="2" id="KW-1003">Cell membrane</keyword>
<evidence type="ECO:0000256" key="3">
    <source>
        <dbReference type="ARBA" id="ARBA00022692"/>
    </source>
</evidence>
<feature type="transmembrane region" description="Helical" evidence="6">
    <location>
        <begin position="239"/>
        <end position="258"/>
    </location>
</feature>
<proteinExistence type="predicted"/>
<name>A0A7C4EWW6_9BACT</name>
<dbReference type="EMBL" id="DTGT01000433">
    <property type="protein sequence ID" value="HGH62253.1"/>
    <property type="molecule type" value="Genomic_DNA"/>
</dbReference>
<dbReference type="Pfam" id="PF01040">
    <property type="entry name" value="UbiA"/>
    <property type="match status" value="1"/>
</dbReference>
<evidence type="ECO:0000256" key="1">
    <source>
        <dbReference type="ARBA" id="ARBA00004141"/>
    </source>
</evidence>
<keyword evidence="4 6" id="KW-1133">Transmembrane helix</keyword>